<dbReference type="InterPro" id="IPR036938">
    <property type="entry name" value="PAP2/HPO_sf"/>
</dbReference>
<feature type="transmembrane region" description="Helical" evidence="1">
    <location>
        <begin position="183"/>
        <end position="202"/>
    </location>
</feature>
<dbReference type="SUPFAM" id="SSF48317">
    <property type="entry name" value="Acid phosphatase/Vanadium-dependent haloperoxidase"/>
    <property type="match status" value="1"/>
</dbReference>
<gene>
    <name evidence="4" type="ORF">C1634_018400</name>
</gene>
<dbReference type="PANTHER" id="PTHR14969">
    <property type="entry name" value="SPHINGOSINE-1-PHOSPHATE PHOSPHOHYDROLASE"/>
    <property type="match status" value="1"/>
</dbReference>
<organism evidence="4 5">
    <name type="scientific">Chryseobacterium viscerum</name>
    <dbReference type="NCBI Taxonomy" id="1037377"/>
    <lineage>
        <taxon>Bacteria</taxon>
        <taxon>Pseudomonadati</taxon>
        <taxon>Bacteroidota</taxon>
        <taxon>Flavobacteriia</taxon>
        <taxon>Flavobacteriales</taxon>
        <taxon>Weeksellaceae</taxon>
        <taxon>Chryseobacterium group</taxon>
        <taxon>Chryseobacterium</taxon>
    </lineage>
</organism>
<evidence type="ECO:0000313" key="4">
    <source>
        <dbReference type="EMBL" id="PWN59288.1"/>
    </source>
</evidence>
<dbReference type="InterPro" id="IPR000326">
    <property type="entry name" value="PAP2/HPO"/>
</dbReference>
<feature type="chain" id="PRO_5016436362" evidence="2">
    <location>
        <begin position="25"/>
        <end position="269"/>
    </location>
</feature>
<accession>A0A316WJE3</accession>
<protein>
    <submittedName>
        <fullName evidence="4">PAP2 family protein</fullName>
    </submittedName>
</protein>
<keyword evidence="2" id="KW-0732">Signal</keyword>
<dbReference type="RefSeq" id="WP_103234515.1">
    <property type="nucleotide sequence ID" value="NZ_PPEG02000008.1"/>
</dbReference>
<dbReference type="EMBL" id="PPEG02000008">
    <property type="protein sequence ID" value="PWN59288.1"/>
    <property type="molecule type" value="Genomic_DNA"/>
</dbReference>
<feature type="signal peptide" evidence="2">
    <location>
        <begin position="1"/>
        <end position="24"/>
    </location>
</feature>
<keyword evidence="1" id="KW-0472">Membrane</keyword>
<dbReference type="Pfam" id="PF01569">
    <property type="entry name" value="PAP2"/>
    <property type="match status" value="1"/>
</dbReference>
<feature type="transmembrane region" description="Helical" evidence="1">
    <location>
        <begin position="208"/>
        <end position="230"/>
    </location>
</feature>
<dbReference type="PANTHER" id="PTHR14969:SF13">
    <property type="entry name" value="AT30094P"/>
    <property type="match status" value="1"/>
</dbReference>
<comment type="caution">
    <text evidence="4">The sequence shown here is derived from an EMBL/GenBank/DDBJ whole genome shotgun (WGS) entry which is preliminary data.</text>
</comment>
<dbReference type="Proteomes" id="UP000236413">
    <property type="component" value="Unassembled WGS sequence"/>
</dbReference>
<dbReference type="CDD" id="cd03394">
    <property type="entry name" value="PAP2_like_5"/>
    <property type="match status" value="1"/>
</dbReference>
<dbReference type="SMART" id="SM00014">
    <property type="entry name" value="acidPPc"/>
    <property type="match status" value="1"/>
</dbReference>
<proteinExistence type="predicted"/>
<feature type="transmembrane region" description="Helical" evidence="1">
    <location>
        <begin position="56"/>
        <end position="75"/>
    </location>
</feature>
<evidence type="ECO:0000256" key="2">
    <source>
        <dbReference type="SAM" id="SignalP"/>
    </source>
</evidence>
<reference evidence="4 5" key="1">
    <citation type="submission" date="2018-04" db="EMBL/GenBank/DDBJ databases">
        <title>Chryseobacterium oncorhynchi 701B-08T from rainbow trout, and Chryseobacterium viscerum 687B-08T from diseased fish.</title>
        <authorList>
            <person name="Jeong J.-J."/>
            <person name="Lee Y.J."/>
            <person name="Pathiraja D."/>
            <person name="Park B."/>
            <person name="Choi I.-G."/>
            <person name="Kim K.D."/>
        </authorList>
    </citation>
    <scope>NUCLEOTIDE SEQUENCE [LARGE SCALE GENOMIC DNA]</scope>
    <source>
        <strain evidence="4 5">687B-08</strain>
    </source>
</reference>
<evidence type="ECO:0000313" key="5">
    <source>
        <dbReference type="Proteomes" id="UP000236413"/>
    </source>
</evidence>
<keyword evidence="1" id="KW-1133">Transmembrane helix</keyword>
<dbReference type="Gene3D" id="1.20.144.10">
    <property type="entry name" value="Phosphatidic acid phosphatase type 2/haloperoxidase"/>
    <property type="match status" value="1"/>
</dbReference>
<sequence>MKKHFQKTLIYMMVLSSLASKVNAQNTNDTITVQTPVQDSMMTSGRQKNTLNYKSLIIPGAFIAYGVAGLTMNNLKKLNQSTRFEINEHQPTRMNLDNYTQYAPAVMVYGLNAVGIKGKHNLRDRTIIYASSQLIAAAFTMPLKYLVKEERPDGSNTLSFPSGHAATAFSSAQFMFREYKDTNFWLSLSGYPFAVFTGVYRMLNDKHWLGDVVAGAGFGILSTELAYWLFPRIDNLLRGKNKSKNTFSSNMVMPFYQNKIVGIGWVKTF</sequence>
<keyword evidence="1" id="KW-0812">Transmembrane</keyword>
<dbReference type="AlphaFoldDB" id="A0A316WJE3"/>
<evidence type="ECO:0000259" key="3">
    <source>
        <dbReference type="SMART" id="SM00014"/>
    </source>
</evidence>
<name>A0A316WJE3_9FLAO</name>
<evidence type="ECO:0000256" key="1">
    <source>
        <dbReference type="SAM" id="Phobius"/>
    </source>
</evidence>
<feature type="domain" description="Phosphatidic acid phosphatase type 2/haloperoxidase" evidence="3">
    <location>
        <begin position="126"/>
        <end position="227"/>
    </location>
</feature>